<keyword evidence="2" id="KW-0560">Oxidoreductase</keyword>
<evidence type="ECO:0000256" key="1">
    <source>
        <dbReference type="ARBA" id="ARBA00006484"/>
    </source>
</evidence>
<organism evidence="3 4">
    <name type="scientific">Terrilactibacillus laevilacticus</name>
    <dbReference type="NCBI Taxonomy" id="1380157"/>
    <lineage>
        <taxon>Bacteria</taxon>
        <taxon>Bacillati</taxon>
        <taxon>Bacillota</taxon>
        <taxon>Bacilli</taxon>
        <taxon>Bacillales</taxon>
        <taxon>Bacillaceae</taxon>
        <taxon>Terrilactibacillus</taxon>
    </lineage>
</organism>
<dbReference type="EMBL" id="JBHUMR010000009">
    <property type="protein sequence ID" value="MFD2617232.1"/>
    <property type="molecule type" value="Genomic_DNA"/>
</dbReference>
<dbReference type="InterPro" id="IPR002347">
    <property type="entry name" value="SDR_fam"/>
</dbReference>
<dbReference type="Gene3D" id="3.40.50.720">
    <property type="entry name" value="NAD(P)-binding Rossmann-like Domain"/>
    <property type="match status" value="1"/>
</dbReference>
<evidence type="ECO:0000313" key="4">
    <source>
        <dbReference type="Proteomes" id="UP001597458"/>
    </source>
</evidence>
<dbReference type="SUPFAM" id="SSF51735">
    <property type="entry name" value="NAD(P)-binding Rossmann-fold domains"/>
    <property type="match status" value="1"/>
</dbReference>
<dbReference type="InterPro" id="IPR020904">
    <property type="entry name" value="Sc_DH/Rdtase_CS"/>
</dbReference>
<dbReference type="RefSeq" id="WP_141190890.1">
    <property type="nucleotide sequence ID" value="NZ_JBHUMR010000009.1"/>
</dbReference>
<gene>
    <name evidence="3" type="ORF">ACFSTF_07895</name>
</gene>
<comment type="similarity">
    <text evidence="1">Belongs to the short-chain dehydrogenases/reductases (SDR) family.</text>
</comment>
<dbReference type="Pfam" id="PF13561">
    <property type="entry name" value="adh_short_C2"/>
    <property type="match status" value="1"/>
</dbReference>
<proteinExistence type="inferred from homology"/>
<reference evidence="4" key="1">
    <citation type="journal article" date="2019" name="Int. J. Syst. Evol. Microbiol.">
        <title>The Global Catalogue of Microorganisms (GCM) 10K type strain sequencing project: providing services to taxonomists for standard genome sequencing and annotation.</title>
        <authorList>
            <consortium name="The Broad Institute Genomics Platform"/>
            <consortium name="The Broad Institute Genome Sequencing Center for Infectious Disease"/>
            <person name="Wu L."/>
            <person name="Ma J."/>
        </authorList>
    </citation>
    <scope>NUCLEOTIDE SEQUENCE [LARGE SCALE GENOMIC DNA]</scope>
    <source>
        <strain evidence="4">TISTR 2241</strain>
    </source>
</reference>
<protein>
    <submittedName>
        <fullName evidence="3">SDR family oxidoreductase</fullName>
    </submittedName>
</protein>
<accession>A0ABW5PQT7</accession>
<keyword evidence="4" id="KW-1185">Reference proteome</keyword>
<dbReference type="Proteomes" id="UP001597458">
    <property type="component" value="Unassembled WGS sequence"/>
</dbReference>
<dbReference type="PANTHER" id="PTHR48107:SF16">
    <property type="entry name" value="NADPH-DEPENDENT ALDEHYDE REDUCTASE 1, CHLOROPLASTIC"/>
    <property type="match status" value="1"/>
</dbReference>
<name>A0ABW5PQT7_9BACI</name>
<evidence type="ECO:0000313" key="3">
    <source>
        <dbReference type="EMBL" id="MFD2617232.1"/>
    </source>
</evidence>
<dbReference type="PRINTS" id="PR00081">
    <property type="entry name" value="GDHRDH"/>
</dbReference>
<sequence>MYPEYPYYSSTEKCEEVPLAFPPQHQNYQPGMEYSMNPKPVFENPHVKGSQKLLNKVAVISGGDSGIGRAAAIAFAKEGADVAIIYLNEHKDAAFTKQRIEQLGRRCLAIPSDLQYEANSVQSIQHVISYFGRIDILVNNCAVQYIQNSILNISEAQLDHTFRTNIYSYFFLTKAALPYMGPGSSIINTTSVNAYRGHKTLIDYTSTKGAIVGFTRALALNLVEKDIRVNQIAPGPIWTPLIVSSFSAEEVSRFGTDAPMRRAGQPFELADAYVYLASDSSRYVTGESIHINGGGFVGG</sequence>
<dbReference type="InterPro" id="IPR036291">
    <property type="entry name" value="NAD(P)-bd_dom_sf"/>
</dbReference>
<comment type="caution">
    <text evidence="3">The sequence shown here is derived from an EMBL/GenBank/DDBJ whole genome shotgun (WGS) entry which is preliminary data.</text>
</comment>
<dbReference type="PROSITE" id="PS00061">
    <property type="entry name" value="ADH_SHORT"/>
    <property type="match status" value="1"/>
</dbReference>
<evidence type="ECO:0000256" key="2">
    <source>
        <dbReference type="ARBA" id="ARBA00023002"/>
    </source>
</evidence>
<dbReference type="PANTHER" id="PTHR48107">
    <property type="entry name" value="NADPH-DEPENDENT ALDEHYDE REDUCTASE-LIKE PROTEIN, CHLOROPLASTIC-RELATED"/>
    <property type="match status" value="1"/>
</dbReference>
<dbReference type="PRINTS" id="PR00080">
    <property type="entry name" value="SDRFAMILY"/>
</dbReference>